<keyword evidence="1" id="KW-0479">Metal-binding</keyword>
<keyword evidence="4" id="KW-0862">Zinc</keyword>
<evidence type="ECO:0000256" key="6">
    <source>
        <dbReference type="SAM" id="MobiDB-lite"/>
    </source>
</evidence>
<dbReference type="GO" id="GO:0008270">
    <property type="term" value="F:zinc ion binding"/>
    <property type="evidence" value="ECO:0007669"/>
    <property type="project" value="UniProtKB-KW"/>
</dbReference>
<dbReference type="InterPro" id="IPR036236">
    <property type="entry name" value="Znf_C2H2_sf"/>
</dbReference>
<evidence type="ECO:0000256" key="1">
    <source>
        <dbReference type="ARBA" id="ARBA00022723"/>
    </source>
</evidence>
<proteinExistence type="predicted"/>
<feature type="compositionally biased region" description="Low complexity" evidence="6">
    <location>
        <begin position="204"/>
        <end position="218"/>
    </location>
</feature>
<evidence type="ECO:0000313" key="9">
    <source>
        <dbReference type="Proteomes" id="UP001412239"/>
    </source>
</evidence>
<protein>
    <recommendedName>
        <fullName evidence="7">C2H2-type domain-containing protein</fullName>
    </recommendedName>
</protein>
<feature type="compositionally biased region" description="Basic and acidic residues" evidence="6">
    <location>
        <begin position="437"/>
        <end position="448"/>
    </location>
</feature>
<feature type="non-terminal residue" evidence="8">
    <location>
        <position position="448"/>
    </location>
</feature>
<dbReference type="PROSITE" id="PS50157">
    <property type="entry name" value="ZINC_FINGER_C2H2_2"/>
    <property type="match status" value="2"/>
</dbReference>
<evidence type="ECO:0000313" key="8">
    <source>
        <dbReference type="EMBL" id="CUS12148.1"/>
    </source>
</evidence>
<name>A0A292PZT6_9PEZI</name>
<dbReference type="AlphaFoldDB" id="A0A292PZT6"/>
<feature type="compositionally biased region" description="Low complexity" evidence="6">
    <location>
        <begin position="226"/>
        <end position="237"/>
    </location>
</feature>
<dbReference type="EMBL" id="LN891002">
    <property type="protein sequence ID" value="CUS12148.1"/>
    <property type="molecule type" value="Genomic_DNA"/>
</dbReference>
<feature type="compositionally biased region" description="Polar residues" evidence="6">
    <location>
        <begin position="192"/>
        <end position="203"/>
    </location>
</feature>
<dbReference type="PANTHER" id="PTHR24408:SF58">
    <property type="entry name" value="TRANSCRIPTION FACTOR (TFIIIA), PUTATIVE (AFU_ORTHOLOGUE AFUA_1G05150)-RELATED"/>
    <property type="match status" value="1"/>
</dbReference>
<feature type="domain" description="C2H2-type" evidence="7">
    <location>
        <begin position="292"/>
        <end position="319"/>
    </location>
</feature>
<sequence length="448" mass="48509">MDQSSDHMDLYVGGDDRRGATWWERLTKDSARMRELVGKLNQACFPIDASKTCPEVDTALEEVYYSLDPPHARGTHISESSFSTARAHTISAINDLGRQNHSGAVEQKDDMGAFSMSHFLGEDYPGPAPFNTEALPPRANDSTGDGGYVASSHGSSGGLRGGTSLPLRKRPRTGGRSHPRDSRPHPHPHSGNPATHTLNDSQKSSPGGSSGDSPGASGTVLSDGCLSTDRSTTSSLSPAIRNHSHRRTYPHPRSVLNRDQGQPPVPRAYLFEVPFPRVPDARTDVTRPGGQHKCDECGLTFPYPSKLKDHKHIHRPDKPLPCHHPDCPKAFKRARELQAHKKTHERRAAGNARPQIRPTTKPPVGPTAQSPVPPPPAQCPPGPLCPDECPPKSEVPYSDRTPPASPEDERTLSRSPSPASSHTGRCVATSEPPIVDEQGRKVLDLTEP</sequence>
<feature type="compositionally biased region" description="Pro residues" evidence="6">
    <location>
        <begin position="360"/>
        <end position="384"/>
    </location>
</feature>
<feature type="compositionally biased region" description="Polar residues" evidence="6">
    <location>
        <begin position="413"/>
        <end position="423"/>
    </location>
</feature>
<evidence type="ECO:0000256" key="3">
    <source>
        <dbReference type="ARBA" id="ARBA00022771"/>
    </source>
</evidence>
<feature type="domain" description="C2H2-type" evidence="7">
    <location>
        <begin position="320"/>
        <end position="349"/>
    </location>
</feature>
<dbReference type="GO" id="GO:0043565">
    <property type="term" value="F:sequence-specific DNA binding"/>
    <property type="evidence" value="ECO:0007669"/>
    <property type="project" value="TreeGrafter"/>
</dbReference>
<dbReference type="SMART" id="SM00355">
    <property type="entry name" value="ZnF_C2H2"/>
    <property type="match status" value="2"/>
</dbReference>
<dbReference type="Gene3D" id="3.30.160.60">
    <property type="entry name" value="Classic Zinc Finger"/>
    <property type="match status" value="2"/>
</dbReference>
<dbReference type="Pfam" id="PF00096">
    <property type="entry name" value="zf-C2H2"/>
    <property type="match status" value="2"/>
</dbReference>
<reference evidence="8" key="1">
    <citation type="submission" date="2015-10" db="EMBL/GenBank/DDBJ databases">
        <authorList>
            <person name="Regsiter A."/>
            <person name="william w."/>
        </authorList>
    </citation>
    <scope>NUCLEOTIDE SEQUENCE</scope>
    <source>
        <strain evidence="8">Montdore</strain>
    </source>
</reference>
<evidence type="ECO:0000256" key="5">
    <source>
        <dbReference type="PROSITE-ProRule" id="PRU00042"/>
    </source>
</evidence>
<accession>A0A292PZT6</accession>
<dbReference type="GO" id="GO:0005634">
    <property type="term" value="C:nucleus"/>
    <property type="evidence" value="ECO:0007669"/>
    <property type="project" value="TreeGrafter"/>
</dbReference>
<feature type="region of interest" description="Disordered" evidence="6">
    <location>
        <begin position="337"/>
        <end position="448"/>
    </location>
</feature>
<keyword evidence="3 5" id="KW-0863">Zinc-finger</keyword>
<organism evidence="8 9">
    <name type="scientific">Tuber aestivum</name>
    <name type="common">summer truffle</name>
    <dbReference type="NCBI Taxonomy" id="59557"/>
    <lineage>
        <taxon>Eukaryota</taxon>
        <taxon>Fungi</taxon>
        <taxon>Dikarya</taxon>
        <taxon>Ascomycota</taxon>
        <taxon>Pezizomycotina</taxon>
        <taxon>Pezizomycetes</taxon>
        <taxon>Pezizales</taxon>
        <taxon>Tuberaceae</taxon>
        <taxon>Tuber</taxon>
    </lineage>
</organism>
<dbReference type="GO" id="GO:0000981">
    <property type="term" value="F:DNA-binding transcription factor activity, RNA polymerase II-specific"/>
    <property type="evidence" value="ECO:0007669"/>
    <property type="project" value="TreeGrafter"/>
</dbReference>
<dbReference type="InterPro" id="IPR013087">
    <property type="entry name" value="Znf_C2H2_type"/>
</dbReference>
<keyword evidence="2" id="KW-0677">Repeat</keyword>
<feature type="compositionally biased region" description="Basic residues" evidence="6">
    <location>
        <begin position="167"/>
        <end position="177"/>
    </location>
</feature>
<evidence type="ECO:0000256" key="2">
    <source>
        <dbReference type="ARBA" id="ARBA00022737"/>
    </source>
</evidence>
<gene>
    <name evidence="8" type="ORF">GSTUAT00003766001</name>
</gene>
<dbReference type="SUPFAM" id="SSF57667">
    <property type="entry name" value="beta-beta-alpha zinc fingers"/>
    <property type="match status" value="1"/>
</dbReference>
<evidence type="ECO:0000259" key="7">
    <source>
        <dbReference type="PROSITE" id="PS50157"/>
    </source>
</evidence>
<feature type="region of interest" description="Disordered" evidence="6">
    <location>
        <begin position="117"/>
        <end position="266"/>
    </location>
</feature>
<keyword evidence="9" id="KW-1185">Reference proteome</keyword>
<evidence type="ECO:0000256" key="4">
    <source>
        <dbReference type="ARBA" id="ARBA00022833"/>
    </source>
</evidence>
<dbReference type="Proteomes" id="UP001412239">
    <property type="component" value="Unassembled WGS sequence"/>
</dbReference>
<dbReference type="PANTHER" id="PTHR24408">
    <property type="entry name" value="ZINC FINGER PROTEIN"/>
    <property type="match status" value="1"/>
</dbReference>
<dbReference type="PROSITE" id="PS00028">
    <property type="entry name" value="ZINC_FINGER_C2H2_1"/>
    <property type="match status" value="2"/>
</dbReference>